<dbReference type="OMA" id="KECMETT"/>
<evidence type="ECO:0000256" key="6">
    <source>
        <dbReference type="SAM" id="MobiDB-lite"/>
    </source>
</evidence>
<reference evidence="8 10" key="1">
    <citation type="journal article" date="2012" name="Nature">
        <title>Algal genomes reveal evolutionary mosaicism and the fate of nucleomorphs.</title>
        <authorList>
            <consortium name="DOE Joint Genome Institute"/>
            <person name="Curtis B.A."/>
            <person name="Tanifuji G."/>
            <person name="Burki F."/>
            <person name="Gruber A."/>
            <person name="Irimia M."/>
            <person name="Maruyama S."/>
            <person name="Arias M.C."/>
            <person name="Ball S.G."/>
            <person name="Gile G.H."/>
            <person name="Hirakawa Y."/>
            <person name="Hopkins J.F."/>
            <person name="Kuo A."/>
            <person name="Rensing S.A."/>
            <person name="Schmutz J."/>
            <person name="Symeonidi A."/>
            <person name="Elias M."/>
            <person name="Eveleigh R.J."/>
            <person name="Herman E.K."/>
            <person name="Klute M.J."/>
            <person name="Nakayama T."/>
            <person name="Obornik M."/>
            <person name="Reyes-Prieto A."/>
            <person name="Armbrust E.V."/>
            <person name="Aves S.J."/>
            <person name="Beiko R.G."/>
            <person name="Coutinho P."/>
            <person name="Dacks J.B."/>
            <person name="Durnford D.G."/>
            <person name="Fast N.M."/>
            <person name="Green B.R."/>
            <person name="Grisdale C.J."/>
            <person name="Hempel F."/>
            <person name="Henrissat B."/>
            <person name="Hoppner M.P."/>
            <person name="Ishida K."/>
            <person name="Kim E."/>
            <person name="Koreny L."/>
            <person name="Kroth P.G."/>
            <person name="Liu Y."/>
            <person name="Malik S.B."/>
            <person name="Maier U.G."/>
            <person name="McRose D."/>
            <person name="Mock T."/>
            <person name="Neilson J.A."/>
            <person name="Onodera N.T."/>
            <person name="Poole A.M."/>
            <person name="Pritham E.J."/>
            <person name="Richards T.A."/>
            <person name="Rocap G."/>
            <person name="Roy S.W."/>
            <person name="Sarai C."/>
            <person name="Schaack S."/>
            <person name="Shirato S."/>
            <person name="Slamovits C.H."/>
            <person name="Spencer D.F."/>
            <person name="Suzuki S."/>
            <person name="Worden A.Z."/>
            <person name="Zauner S."/>
            <person name="Barry K."/>
            <person name="Bell C."/>
            <person name="Bharti A.K."/>
            <person name="Crow J.A."/>
            <person name="Grimwood J."/>
            <person name="Kramer R."/>
            <person name="Lindquist E."/>
            <person name="Lucas S."/>
            <person name="Salamov A."/>
            <person name="McFadden G.I."/>
            <person name="Lane C.E."/>
            <person name="Keeling P.J."/>
            <person name="Gray M.W."/>
            <person name="Grigoriev I.V."/>
            <person name="Archibald J.M."/>
        </authorList>
    </citation>
    <scope>NUCLEOTIDE SEQUENCE</scope>
    <source>
        <strain evidence="8 10">CCMP2712</strain>
    </source>
</reference>
<evidence type="ECO:0000256" key="1">
    <source>
        <dbReference type="ARBA" id="ARBA00001947"/>
    </source>
</evidence>
<dbReference type="InterPro" id="IPR057247">
    <property type="entry name" value="CARBOXYPEPT_ZN_2"/>
</dbReference>
<comment type="caution">
    <text evidence="5">Lacks conserved residue(s) required for the propagation of feature annotation.</text>
</comment>
<gene>
    <name evidence="8" type="ORF">GUITHDRAFT_42971</name>
</gene>
<keyword evidence="4" id="KW-0862">Zinc</keyword>
<dbReference type="PaxDb" id="55529-EKX38009"/>
<dbReference type="eggNOG" id="ENOG502QUHR">
    <property type="taxonomic scope" value="Eukaryota"/>
</dbReference>
<dbReference type="GO" id="GO:0004181">
    <property type="term" value="F:metallocarboxypeptidase activity"/>
    <property type="evidence" value="ECO:0007669"/>
    <property type="project" value="InterPro"/>
</dbReference>
<sequence>WAKRLIDTRAITIMPAANALGYSQNVREENGVDPNRDFAWDQQASSCMKTIAARSINEVWLDHIFQLSITFHGGDHLIAYPWGDTIHCQGNWYSCSGGWQAPDETGMNDLTVGLRKFVGKFASGRGVVEEYNTGALNDPRVIYPVNGGMEDWAYGASWDNEGLVKCSPSSFDGYSAAKTTYNNATNRAINLLVETAFEKTPSESLLGSSEEVLVGGGGKGNGHVARNIRLCWFLADMVQPWLEIVKVDELPNLVTPGFKFSVTWEAGGAISITEAKIVCSSSASSENLCSSTTITNRKLWEDGKKLPSIKSQEWASPSRNEASKGQPQTHFVRARTDASWLAIN</sequence>
<feature type="non-terminal residue" evidence="8">
    <location>
        <position position="344"/>
    </location>
</feature>
<dbReference type="Proteomes" id="UP000011087">
    <property type="component" value="Unassembled WGS sequence"/>
</dbReference>
<comment type="similarity">
    <text evidence="2 5">Belongs to the peptidase M14 family.</text>
</comment>
<dbReference type="HOGENOM" id="CLU_019493_1_0_1"/>
<feature type="domain" description="Peptidase M14" evidence="7">
    <location>
        <begin position="1"/>
        <end position="195"/>
    </location>
</feature>
<feature type="compositionally biased region" description="Polar residues" evidence="6">
    <location>
        <begin position="310"/>
        <end position="329"/>
    </location>
</feature>
<feature type="non-terminal residue" evidence="8">
    <location>
        <position position="1"/>
    </location>
</feature>
<evidence type="ECO:0000256" key="3">
    <source>
        <dbReference type="ARBA" id="ARBA00022723"/>
    </source>
</evidence>
<dbReference type="CDD" id="cd00596">
    <property type="entry name" value="Peptidase_M14_like"/>
    <property type="match status" value="1"/>
</dbReference>
<name>L1IQ47_GUITC</name>
<keyword evidence="3" id="KW-0479">Metal-binding</keyword>
<dbReference type="Gene3D" id="3.40.630.10">
    <property type="entry name" value="Zn peptidases"/>
    <property type="match status" value="1"/>
</dbReference>
<dbReference type="InterPro" id="IPR000834">
    <property type="entry name" value="Peptidase_M14"/>
</dbReference>
<dbReference type="PROSITE" id="PS00133">
    <property type="entry name" value="CARBOXYPEPT_ZN_2"/>
    <property type="match status" value="1"/>
</dbReference>
<comment type="cofactor">
    <cofactor evidence="1">
        <name>Zn(2+)</name>
        <dbReference type="ChEBI" id="CHEBI:29105"/>
    </cofactor>
</comment>
<dbReference type="EnsemblProtists" id="EKX38009">
    <property type="protein sequence ID" value="EKX38009"/>
    <property type="gene ID" value="GUITHDRAFT_42971"/>
</dbReference>
<dbReference type="EMBL" id="JH993052">
    <property type="protein sequence ID" value="EKX38009.1"/>
    <property type="molecule type" value="Genomic_DNA"/>
</dbReference>
<evidence type="ECO:0000256" key="2">
    <source>
        <dbReference type="ARBA" id="ARBA00005988"/>
    </source>
</evidence>
<accession>L1IQ47</accession>
<evidence type="ECO:0000256" key="5">
    <source>
        <dbReference type="PROSITE-ProRule" id="PRU01379"/>
    </source>
</evidence>
<protein>
    <recommendedName>
        <fullName evidence="7">Peptidase M14 domain-containing protein</fullName>
    </recommendedName>
</protein>
<dbReference type="Pfam" id="PF00246">
    <property type="entry name" value="Peptidase_M14"/>
    <property type="match status" value="1"/>
</dbReference>
<evidence type="ECO:0000313" key="9">
    <source>
        <dbReference type="EnsemblProtists" id="EKX38009"/>
    </source>
</evidence>
<keyword evidence="10" id="KW-1185">Reference proteome</keyword>
<organism evidence="8">
    <name type="scientific">Guillardia theta (strain CCMP2712)</name>
    <name type="common">Cryptophyte</name>
    <dbReference type="NCBI Taxonomy" id="905079"/>
    <lineage>
        <taxon>Eukaryota</taxon>
        <taxon>Cryptophyceae</taxon>
        <taxon>Pyrenomonadales</taxon>
        <taxon>Geminigeraceae</taxon>
        <taxon>Guillardia</taxon>
    </lineage>
</organism>
<dbReference type="GO" id="GO:0008270">
    <property type="term" value="F:zinc ion binding"/>
    <property type="evidence" value="ECO:0007669"/>
    <property type="project" value="InterPro"/>
</dbReference>
<reference evidence="9" key="3">
    <citation type="submission" date="2015-06" db="UniProtKB">
        <authorList>
            <consortium name="EnsemblProtists"/>
        </authorList>
    </citation>
    <scope>IDENTIFICATION</scope>
</reference>
<dbReference type="GO" id="GO:0006508">
    <property type="term" value="P:proteolysis"/>
    <property type="evidence" value="ECO:0007669"/>
    <property type="project" value="InterPro"/>
</dbReference>
<reference evidence="10" key="2">
    <citation type="submission" date="2012-11" db="EMBL/GenBank/DDBJ databases">
        <authorList>
            <person name="Kuo A."/>
            <person name="Curtis B.A."/>
            <person name="Tanifuji G."/>
            <person name="Burki F."/>
            <person name="Gruber A."/>
            <person name="Irimia M."/>
            <person name="Maruyama S."/>
            <person name="Arias M.C."/>
            <person name="Ball S.G."/>
            <person name="Gile G.H."/>
            <person name="Hirakawa Y."/>
            <person name="Hopkins J.F."/>
            <person name="Rensing S.A."/>
            <person name="Schmutz J."/>
            <person name="Symeonidi A."/>
            <person name="Elias M."/>
            <person name="Eveleigh R.J."/>
            <person name="Herman E.K."/>
            <person name="Klute M.J."/>
            <person name="Nakayama T."/>
            <person name="Obornik M."/>
            <person name="Reyes-Prieto A."/>
            <person name="Armbrust E.V."/>
            <person name="Aves S.J."/>
            <person name="Beiko R.G."/>
            <person name="Coutinho P."/>
            <person name="Dacks J.B."/>
            <person name="Durnford D.G."/>
            <person name="Fast N.M."/>
            <person name="Green B.R."/>
            <person name="Grisdale C."/>
            <person name="Hempe F."/>
            <person name="Henrissat B."/>
            <person name="Hoppner M.P."/>
            <person name="Ishida K.-I."/>
            <person name="Kim E."/>
            <person name="Koreny L."/>
            <person name="Kroth P.G."/>
            <person name="Liu Y."/>
            <person name="Malik S.-B."/>
            <person name="Maier U.G."/>
            <person name="McRose D."/>
            <person name="Mock T."/>
            <person name="Neilson J.A."/>
            <person name="Onodera N.T."/>
            <person name="Poole A.M."/>
            <person name="Pritham E.J."/>
            <person name="Richards T.A."/>
            <person name="Rocap G."/>
            <person name="Roy S.W."/>
            <person name="Sarai C."/>
            <person name="Schaack S."/>
            <person name="Shirato S."/>
            <person name="Slamovits C.H."/>
            <person name="Spencer D.F."/>
            <person name="Suzuki S."/>
            <person name="Worden A.Z."/>
            <person name="Zauner S."/>
            <person name="Barry K."/>
            <person name="Bell C."/>
            <person name="Bharti A.K."/>
            <person name="Crow J.A."/>
            <person name="Grimwood J."/>
            <person name="Kramer R."/>
            <person name="Lindquist E."/>
            <person name="Lucas S."/>
            <person name="Salamov A."/>
            <person name="McFadden G.I."/>
            <person name="Lane C.E."/>
            <person name="Keeling P.J."/>
            <person name="Gray M.W."/>
            <person name="Grigoriev I.V."/>
            <person name="Archibald J.M."/>
        </authorList>
    </citation>
    <scope>NUCLEOTIDE SEQUENCE</scope>
    <source>
        <strain evidence="10">CCMP2712</strain>
    </source>
</reference>
<evidence type="ECO:0000313" key="10">
    <source>
        <dbReference type="Proteomes" id="UP000011087"/>
    </source>
</evidence>
<evidence type="ECO:0000256" key="4">
    <source>
        <dbReference type="ARBA" id="ARBA00022833"/>
    </source>
</evidence>
<evidence type="ECO:0000259" key="7">
    <source>
        <dbReference type="PROSITE" id="PS52035"/>
    </source>
</evidence>
<feature type="region of interest" description="Disordered" evidence="6">
    <location>
        <begin position="310"/>
        <end position="330"/>
    </location>
</feature>
<dbReference type="OrthoDB" id="10249045at2759"/>
<dbReference type="AlphaFoldDB" id="L1IQ47"/>
<dbReference type="RefSeq" id="XP_005824989.1">
    <property type="nucleotide sequence ID" value="XM_005824932.1"/>
</dbReference>
<dbReference type="KEGG" id="gtt:GUITHDRAFT_42971"/>
<evidence type="ECO:0000313" key="8">
    <source>
        <dbReference type="EMBL" id="EKX38009.1"/>
    </source>
</evidence>
<proteinExistence type="inferred from homology"/>
<dbReference type="GeneID" id="17294767"/>
<dbReference type="SUPFAM" id="SSF53187">
    <property type="entry name" value="Zn-dependent exopeptidases"/>
    <property type="match status" value="1"/>
</dbReference>
<dbReference type="STRING" id="905079.L1IQ47"/>
<dbReference type="PROSITE" id="PS52035">
    <property type="entry name" value="PEPTIDASE_M14"/>
    <property type="match status" value="1"/>
</dbReference>